<dbReference type="PANTHER" id="PTHR33480">
    <property type="entry name" value="SET DOMAIN-CONTAINING PROTEIN-RELATED"/>
    <property type="match status" value="1"/>
</dbReference>
<proteinExistence type="predicted"/>
<evidence type="ECO:0000313" key="2">
    <source>
        <dbReference type="Proteomes" id="UP001152320"/>
    </source>
</evidence>
<dbReference type="OrthoDB" id="5376140at2759"/>
<gene>
    <name evidence="1" type="ORF">HOLleu_44454</name>
</gene>
<comment type="caution">
    <text evidence="1">The sequence shown here is derived from an EMBL/GenBank/DDBJ whole genome shotgun (WGS) entry which is preliminary data.</text>
</comment>
<name>A0A9Q0YAP1_HOLLE</name>
<dbReference type="Proteomes" id="UP001152320">
    <property type="component" value="Unassembled WGS sequence"/>
</dbReference>
<dbReference type="EMBL" id="JAIZAY010000903">
    <property type="protein sequence ID" value="KAJ8017874.1"/>
    <property type="molecule type" value="Genomic_DNA"/>
</dbReference>
<organism evidence="1 2">
    <name type="scientific">Holothuria leucospilota</name>
    <name type="common">Black long sea cucumber</name>
    <name type="synonym">Mertensiothuria leucospilota</name>
    <dbReference type="NCBI Taxonomy" id="206669"/>
    <lineage>
        <taxon>Eukaryota</taxon>
        <taxon>Metazoa</taxon>
        <taxon>Echinodermata</taxon>
        <taxon>Eleutherozoa</taxon>
        <taxon>Echinozoa</taxon>
        <taxon>Holothuroidea</taxon>
        <taxon>Aspidochirotacea</taxon>
        <taxon>Aspidochirotida</taxon>
        <taxon>Holothuriidae</taxon>
        <taxon>Holothuria</taxon>
    </lineage>
</organism>
<sequence>MSQIINLNDNELEQLANYLGHDMAVHREYYRLPQESLFLAKVSKLLFAMEAGKPPPPPGYDF</sequence>
<dbReference type="PANTHER" id="PTHR33480:SF1">
    <property type="entry name" value="TYR RECOMBINASE DOMAIN-CONTAINING PROTEIN"/>
    <property type="match status" value="1"/>
</dbReference>
<accession>A0A9Q0YAP1</accession>
<dbReference type="AlphaFoldDB" id="A0A9Q0YAP1"/>
<reference evidence="1" key="1">
    <citation type="submission" date="2021-10" db="EMBL/GenBank/DDBJ databases">
        <title>Tropical sea cucumber genome reveals ecological adaptation and Cuvierian tubules defense mechanism.</title>
        <authorList>
            <person name="Chen T."/>
        </authorList>
    </citation>
    <scope>NUCLEOTIDE SEQUENCE</scope>
    <source>
        <strain evidence="1">Nanhai2018</strain>
        <tissue evidence="1">Muscle</tissue>
    </source>
</reference>
<protein>
    <submittedName>
        <fullName evidence="1">Uncharacterized protein</fullName>
    </submittedName>
</protein>
<evidence type="ECO:0000313" key="1">
    <source>
        <dbReference type="EMBL" id="KAJ8017874.1"/>
    </source>
</evidence>
<keyword evidence="2" id="KW-1185">Reference proteome</keyword>